<dbReference type="GeneID" id="85364787"/>
<dbReference type="AlphaFoldDB" id="A0AA39N7L2"/>
<gene>
    <name evidence="2" type="ORF">EV420DRAFT_212940</name>
</gene>
<dbReference type="RefSeq" id="XP_060332544.1">
    <property type="nucleotide sequence ID" value="XM_060481239.1"/>
</dbReference>
<evidence type="ECO:0008006" key="4">
    <source>
        <dbReference type="Google" id="ProtNLM"/>
    </source>
</evidence>
<dbReference type="EMBL" id="JAUEPS010000012">
    <property type="protein sequence ID" value="KAK0460505.1"/>
    <property type="molecule type" value="Genomic_DNA"/>
</dbReference>
<feature type="region of interest" description="Disordered" evidence="1">
    <location>
        <begin position="1"/>
        <end position="21"/>
    </location>
</feature>
<dbReference type="Proteomes" id="UP001175211">
    <property type="component" value="Unassembled WGS sequence"/>
</dbReference>
<accession>A0AA39N7L2</accession>
<evidence type="ECO:0000256" key="1">
    <source>
        <dbReference type="SAM" id="MobiDB-lite"/>
    </source>
</evidence>
<reference evidence="2" key="1">
    <citation type="submission" date="2023-06" db="EMBL/GenBank/DDBJ databases">
        <authorList>
            <consortium name="Lawrence Berkeley National Laboratory"/>
            <person name="Ahrendt S."/>
            <person name="Sahu N."/>
            <person name="Indic B."/>
            <person name="Wong-Bajracharya J."/>
            <person name="Merenyi Z."/>
            <person name="Ke H.-M."/>
            <person name="Monk M."/>
            <person name="Kocsube S."/>
            <person name="Drula E."/>
            <person name="Lipzen A."/>
            <person name="Balint B."/>
            <person name="Henrissat B."/>
            <person name="Andreopoulos B."/>
            <person name="Martin F.M."/>
            <person name="Harder C.B."/>
            <person name="Rigling D."/>
            <person name="Ford K.L."/>
            <person name="Foster G.D."/>
            <person name="Pangilinan J."/>
            <person name="Papanicolaou A."/>
            <person name="Barry K."/>
            <person name="LaButti K."/>
            <person name="Viragh M."/>
            <person name="Koriabine M."/>
            <person name="Yan M."/>
            <person name="Riley R."/>
            <person name="Champramary S."/>
            <person name="Plett K.L."/>
            <person name="Tsai I.J."/>
            <person name="Slot J."/>
            <person name="Sipos G."/>
            <person name="Plett J."/>
            <person name="Nagy L.G."/>
            <person name="Grigoriev I.V."/>
        </authorList>
    </citation>
    <scope>NUCLEOTIDE SEQUENCE</scope>
    <source>
        <strain evidence="2">CCBAS 213</strain>
    </source>
</reference>
<feature type="compositionally biased region" description="Pro residues" evidence="1">
    <location>
        <begin position="7"/>
        <end position="19"/>
    </location>
</feature>
<protein>
    <recommendedName>
        <fullName evidence="4">USP8 dimerisation domain-containing protein</fullName>
    </recommendedName>
</protein>
<organism evidence="2 3">
    <name type="scientific">Armillaria tabescens</name>
    <name type="common">Ringless honey mushroom</name>
    <name type="synonym">Agaricus tabescens</name>
    <dbReference type="NCBI Taxonomy" id="1929756"/>
    <lineage>
        <taxon>Eukaryota</taxon>
        <taxon>Fungi</taxon>
        <taxon>Dikarya</taxon>
        <taxon>Basidiomycota</taxon>
        <taxon>Agaricomycotina</taxon>
        <taxon>Agaricomycetes</taxon>
        <taxon>Agaricomycetidae</taxon>
        <taxon>Agaricales</taxon>
        <taxon>Marasmiineae</taxon>
        <taxon>Physalacriaceae</taxon>
        <taxon>Desarmillaria</taxon>
    </lineage>
</organism>
<comment type="caution">
    <text evidence="2">The sequence shown here is derived from an EMBL/GenBank/DDBJ whole genome shotgun (WGS) entry which is preliminary data.</text>
</comment>
<proteinExistence type="predicted"/>
<name>A0AA39N7L2_ARMTA</name>
<evidence type="ECO:0000313" key="3">
    <source>
        <dbReference type="Proteomes" id="UP001175211"/>
    </source>
</evidence>
<keyword evidence="3" id="KW-1185">Reference proteome</keyword>
<sequence>MSSTSPRYPPPGGCPPRPPTIDDLAARAVVSQDSRIPIKSLLKAADTWRNRGQTYEEQQDLQNAFVAYASAGKLALEIIAVHPDYDKALNEEQKSSLAKVSAPIRFLRQSPPRMVNVFLPTLRE</sequence>
<dbReference type="Gene3D" id="1.20.58.80">
    <property type="entry name" value="Phosphotransferase system, lactose/cellobiose-type IIA subunit"/>
    <property type="match status" value="1"/>
</dbReference>
<evidence type="ECO:0000313" key="2">
    <source>
        <dbReference type="EMBL" id="KAK0460505.1"/>
    </source>
</evidence>